<comment type="subcellular location">
    <subcellularLocation>
        <location evidence="4">Cell outer membrane</location>
        <topology evidence="4">Lipid-anchor</topology>
    </subcellularLocation>
</comment>
<comment type="similarity">
    <text evidence="4">Belongs to the BamE family.</text>
</comment>
<dbReference type="PANTHER" id="PTHR37482:SF1">
    <property type="entry name" value="OUTER MEMBRANE PROTEIN ASSEMBLY FACTOR BAME"/>
    <property type="match status" value="1"/>
</dbReference>
<dbReference type="InterPro" id="IPR026592">
    <property type="entry name" value="BamE"/>
</dbReference>
<proteinExistence type="inferred from homology"/>
<organism evidence="6 7">
    <name type="scientific">Permianibacter aggregans</name>
    <dbReference type="NCBI Taxonomy" id="1510150"/>
    <lineage>
        <taxon>Bacteria</taxon>
        <taxon>Pseudomonadati</taxon>
        <taxon>Pseudomonadota</taxon>
        <taxon>Gammaproteobacteria</taxon>
        <taxon>Pseudomonadales</taxon>
        <taxon>Pseudomonadaceae</taxon>
        <taxon>Permianibacter</taxon>
    </lineage>
</organism>
<keyword evidence="4" id="KW-0449">Lipoprotein</keyword>
<evidence type="ECO:0000256" key="4">
    <source>
        <dbReference type="HAMAP-Rule" id="MF_00925"/>
    </source>
</evidence>
<dbReference type="InterPro" id="IPR037873">
    <property type="entry name" value="BamE-like"/>
</dbReference>
<keyword evidence="4" id="KW-0564">Palmitate</keyword>
<dbReference type="GO" id="GO:0051205">
    <property type="term" value="P:protein insertion into membrane"/>
    <property type="evidence" value="ECO:0007669"/>
    <property type="project" value="UniProtKB-UniRule"/>
</dbReference>
<evidence type="ECO:0000313" key="7">
    <source>
        <dbReference type="Proteomes" id="UP000295375"/>
    </source>
</evidence>
<keyword evidence="7" id="KW-1185">Reference proteome</keyword>
<comment type="subunit">
    <text evidence="4">Part of the Bam complex.</text>
</comment>
<dbReference type="PROSITE" id="PS51257">
    <property type="entry name" value="PROKAR_LIPOPROTEIN"/>
    <property type="match status" value="1"/>
</dbReference>
<feature type="domain" description="Outer membrane protein assembly factor BamE" evidence="5">
    <location>
        <begin position="33"/>
        <end position="99"/>
    </location>
</feature>
<evidence type="ECO:0000313" key="6">
    <source>
        <dbReference type="EMBL" id="TDQ47485.1"/>
    </source>
</evidence>
<dbReference type="EMBL" id="SNYM01000010">
    <property type="protein sequence ID" value="TDQ47485.1"/>
    <property type="molecule type" value="Genomic_DNA"/>
</dbReference>
<dbReference type="RefSeq" id="WP_133591133.1">
    <property type="nucleotide sequence ID" value="NZ_CP037953.1"/>
</dbReference>
<evidence type="ECO:0000256" key="3">
    <source>
        <dbReference type="ARBA" id="ARBA00023237"/>
    </source>
</evidence>
<dbReference type="PANTHER" id="PTHR37482">
    <property type="entry name" value="OUTER MEMBRANE PROTEIN ASSEMBLY FACTOR BAME"/>
    <property type="match status" value="1"/>
</dbReference>
<evidence type="ECO:0000256" key="2">
    <source>
        <dbReference type="ARBA" id="ARBA00023136"/>
    </source>
</evidence>
<gene>
    <name evidence="4" type="primary">bamE</name>
    <name evidence="6" type="ORF">EV696_11077</name>
</gene>
<keyword evidence="2 4" id="KW-0472">Membrane</keyword>
<comment type="function">
    <text evidence="4">Part of the outer membrane protein assembly complex, which is involved in assembly and insertion of beta-barrel proteins into the outer membrane.</text>
</comment>
<evidence type="ECO:0000259" key="5">
    <source>
        <dbReference type="Pfam" id="PF04355"/>
    </source>
</evidence>
<sequence length="116" mass="13022">MKLRILGFMLFSVLLSGCAVVDWMTYKLPVRQGNIVEQKDVDLLRAGMSPEQVVYVLGEPLARSSFRGTRWEYSFDAKQGNEVITQTRFVVFFEEGKLAAAGGDFTLPEGLAKRDI</sequence>
<dbReference type="HAMAP" id="MF_00925">
    <property type="entry name" value="OM_assembly_BamE"/>
    <property type="match status" value="1"/>
</dbReference>
<dbReference type="Gene3D" id="3.30.1450.10">
    <property type="match status" value="1"/>
</dbReference>
<dbReference type="GO" id="GO:0030674">
    <property type="term" value="F:protein-macromolecule adaptor activity"/>
    <property type="evidence" value="ECO:0007669"/>
    <property type="project" value="TreeGrafter"/>
</dbReference>
<dbReference type="Proteomes" id="UP000295375">
    <property type="component" value="Unassembled WGS sequence"/>
</dbReference>
<comment type="caution">
    <text evidence="6">The sequence shown here is derived from an EMBL/GenBank/DDBJ whole genome shotgun (WGS) entry which is preliminary data.</text>
</comment>
<accession>A0A4R6UQF4</accession>
<reference evidence="6 7" key="1">
    <citation type="submission" date="2019-03" db="EMBL/GenBank/DDBJ databases">
        <title>Genomic Encyclopedia of Type Strains, Phase IV (KMG-IV): sequencing the most valuable type-strain genomes for metagenomic binning, comparative biology and taxonomic classification.</title>
        <authorList>
            <person name="Goeker M."/>
        </authorList>
    </citation>
    <scope>NUCLEOTIDE SEQUENCE [LARGE SCALE GENOMIC DNA]</scope>
    <source>
        <strain evidence="6 7">DSM 103792</strain>
    </source>
</reference>
<dbReference type="InterPro" id="IPR007450">
    <property type="entry name" value="BamE_dom"/>
</dbReference>
<dbReference type="OrthoDB" id="9808250at2"/>
<keyword evidence="1 4" id="KW-0732">Signal</keyword>
<evidence type="ECO:0000256" key="1">
    <source>
        <dbReference type="ARBA" id="ARBA00022729"/>
    </source>
</evidence>
<dbReference type="GO" id="GO:1990063">
    <property type="term" value="C:Bam protein complex"/>
    <property type="evidence" value="ECO:0007669"/>
    <property type="project" value="TreeGrafter"/>
</dbReference>
<keyword evidence="3 4" id="KW-0998">Cell outer membrane</keyword>
<dbReference type="AlphaFoldDB" id="A0A4R6UQF4"/>
<name>A0A4R6UQF4_9GAMM</name>
<protein>
    <recommendedName>
        <fullName evidence="4">Outer membrane protein assembly factor BamE</fullName>
    </recommendedName>
</protein>
<dbReference type="Pfam" id="PF04355">
    <property type="entry name" value="BamE"/>
    <property type="match status" value="1"/>
</dbReference>
<dbReference type="GO" id="GO:0043165">
    <property type="term" value="P:Gram-negative-bacterium-type cell outer membrane assembly"/>
    <property type="evidence" value="ECO:0007669"/>
    <property type="project" value="UniProtKB-UniRule"/>
</dbReference>